<accession>A0A0A9FY79</accession>
<organism evidence="1">
    <name type="scientific">Arundo donax</name>
    <name type="common">Giant reed</name>
    <name type="synonym">Donax arundinaceus</name>
    <dbReference type="NCBI Taxonomy" id="35708"/>
    <lineage>
        <taxon>Eukaryota</taxon>
        <taxon>Viridiplantae</taxon>
        <taxon>Streptophyta</taxon>
        <taxon>Embryophyta</taxon>
        <taxon>Tracheophyta</taxon>
        <taxon>Spermatophyta</taxon>
        <taxon>Magnoliopsida</taxon>
        <taxon>Liliopsida</taxon>
        <taxon>Poales</taxon>
        <taxon>Poaceae</taxon>
        <taxon>PACMAD clade</taxon>
        <taxon>Arundinoideae</taxon>
        <taxon>Arundineae</taxon>
        <taxon>Arundo</taxon>
    </lineage>
</organism>
<proteinExistence type="predicted"/>
<dbReference type="AlphaFoldDB" id="A0A0A9FY79"/>
<evidence type="ECO:0000313" key="1">
    <source>
        <dbReference type="EMBL" id="JAE13338.1"/>
    </source>
</evidence>
<reference evidence="1" key="1">
    <citation type="submission" date="2014-09" db="EMBL/GenBank/DDBJ databases">
        <authorList>
            <person name="Magalhaes I.L.F."/>
            <person name="Oliveira U."/>
            <person name="Santos F.R."/>
            <person name="Vidigal T.H.D.A."/>
            <person name="Brescovit A.D."/>
            <person name="Santos A.J."/>
        </authorList>
    </citation>
    <scope>NUCLEOTIDE SEQUENCE</scope>
    <source>
        <tissue evidence="1">Shoot tissue taken approximately 20 cm above the soil surface</tissue>
    </source>
</reference>
<dbReference type="EMBL" id="GBRH01184558">
    <property type="protein sequence ID" value="JAE13338.1"/>
    <property type="molecule type" value="Transcribed_RNA"/>
</dbReference>
<name>A0A0A9FY79_ARUDO</name>
<reference evidence="1" key="2">
    <citation type="journal article" date="2015" name="Data Brief">
        <title>Shoot transcriptome of the giant reed, Arundo donax.</title>
        <authorList>
            <person name="Barrero R.A."/>
            <person name="Guerrero F.D."/>
            <person name="Moolhuijzen P."/>
            <person name="Goolsby J.A."/>
            <person name="Tidwell J."/>
            <person name="Bellgard S.E."/>
            <person name="Bellgard M.I."/>
        </authorList>
    </citation>
    <scope>NUCLEOTIDE SEQUENCE</scope>
    <source>
        <tissue evidence="1">Shoot tissue taken approximately 20 cm above the soil surface</tissue>
    </source>
</reference>
<protein>
    <submittedName>
        <fullName evidence="1">Uncharacterized protein</fullName>
    </submittedName>
</protein>
<sequence length="22" mass="2594">MVLVSPFCTQLFLESLDHTLYH</sequence>